<dbReference type="Proteomes" id="UP000179807">
    <property type="component" value="Unassembled WGS sequence"/>
</dbReference>
<dbReference type="VEuPathDB" id="TrichDB:TRFO_14910"/>
<organism evidence="2 3">
    <name type="scientific">Tritrichomonas foetus</name>
    <dbReference type="NCBI Taxonomy" id="1144522"/>
    <lineage>
        <taxon>Eukaryota</taxon>
        <taxon>Metamonada</taxon>
        <taxon>Parabasalia</taxon>
        <taxon>Tritrichomonadida</taxon>
        <taxon>Tritrichomonadidae</taxon>
        <taxon>Tritrichomonas</taxon>
    </lineage>
</organism>
<dbReference type="PROSITE" id="PS51186">
    <property type="entry name" value="GNAT"/>
    <property type="match status" value="1"/>
</dbReference>
<dbReference type="PANTHER" id="PTHR43792">
    <property type="entry name" value="GNAT FAMILY, PUTATIVE (AFU_ORTHOLOGUE AFUA_3G00765)-RELATED-RELATED"/>
    <property type="match status" value="1"/>
</dbReference>
<proteinExistence type="predicted"/>
<comment type="caution">
    <text evidence="2">The sequence shown here is derived from an EMBL/GenBank/DDBJ whole genome shotgun (WGS) entry which is preliminary data.</text>
</comment>
<sequence>MTHEYFMTTERLGFSKWLETDLPLARSLWGDKEVTKYISLNGYTDEMIIKRFNAEREIQEKFGVQYWPIFTLKDNKFIGVAGLKPYDFEPGDLVDGVYMLGYHLMKDAWGNGYATEASKCVVKYAIETLKAVNVVAGHNPNNSASGKVLLKCGFIKKYDLFFPPTGLNHPLYYFIDDDRKLFNLKNIPKI</sequence>
<dbReference type="SUPFAM" id="SSF55729">
    <property type="entry name" value="Acyl-CoA N-acyltransferases (Nat)"/>
    <property type="match status" value="1"/>
</dbReference>
<dbReference type="GeneID" id="94832791"/>
<dbReference type="RefSeq" id="XP_068367758.1">
    <property type="nucleotide sequence ID" value="XM_068498087.1"/>
</dbReference>
<name>A0A1J4KY32_9EUKA</name>
<dbReference type="Gene3D" id="3.40.630.30">
    <property type="match status" value="1"/>
</dbReference>
<dbReference type="GO" id="GO:0016747">
    <property type="term" value="F:acyltransferase activity, transferring groups other than amino-acyl groups"/>
    <property type="evidence" value="ECO:0007669"/>
    <property type="project" value="InterPro"/>
</dbReference>
<protein>
    <submittedName>
        <fullName evidence="2">N-acetyltransferase GCN5</fullName>
    </submittedName>
</protein>
<dbReference type="AlphaFoldDB" id="A0A1J4KY32"/>
<dbReference type="InterPro" id="IPR051531">
    <property type="entry name" value="N-acetyltransferase"/>
</dbReference>
<accession>A0A1J4KY32</accession>
<gene>
    <name evidence="2" type="ORF">TRFO_14910</name>
</gene>
<reference evidence="2" key="1">
    <citation type="submission" date="2016-10" db="EMBL/GenBank/DDBJ databases">
        <authorList>
            <person name="Benchimol M."/>
            <person name="Almeida L.G."/>
            <person name="Vasconcelos A.T."/>
            <person name="Perreira-Neves A."/>
            <person name="Rosa I.A."/>
            <person name="Tasca T."/>
            <person name="Bogo M.R."/>
            <person name="de Souza W."/>
        </authorList>
    </citation>
    <scope>NUCLEOTIDE SEQUENCE [LARGE SCALE GENOMIC DNA]</scope>
    <source>
        <strain evidence="2">K</strain>
    </source>
</reference>
<dbReference type="InterPro" id="IPR000182">
    <property type="entry name" value="GNAT_dom"/>
</dbReference>
<evidence type="ECO:0000313" key="2">
    <source>
        <dbReference type="EMBL" id="OHT14622.1"/>
    </source>
</evidence>
<feature type="domain" description="N-acetyltransferase" evidence="1">
    <location>
        <begin position="12"/>
        <end position="178"/>
    </location>
</feature>
<dbReference type="InterPro" id="IPR016181">
    <property type="entry name" value="Acyl_CoA_acyltransferase"/>
</dbReference>
<dbReference type="EMBL" id="MLAK01000335">
    <property type="protein sequence ID" value="OHT14622.1"/>
    <property type="molecule type" value="Genomic_DNA"/>
</dbReference>
<dbReference type="OrthoDB" id="630895at2759"/>
<keyword evidence="3" id="KW-1185">Reference proteome</keyword>
<dbReference type="PANTHER" id="PTHR43792:SF1">
    <property type="entry name" value="N-ACETYLTRANSFERASE DOMAIN-CONTAINING PROTEIN"/>
    <property type="match status" value="1"/>
</dbReference>
<dbReference type="Pfam" id="PF13302">
    <property type="entry name" value="Acetyltransf_3"/>
    <property type="match status" value="1"/>
</dbReference>
<evidence type="ECO:0000313" key="3">
    <source>
        <dbReference type="Proteomes" id="UP000179807"/>
    </source>
</evidence>
<evidence type="ECO:0000259" key="1">
    <source>
        <dbReference type="PROSITE" id="PS51186"/>
    </source>
</evidence>